<evidence type="ECO:0008006" key="3">
    <source>
        <dbReference type="Google" id="ProtNLM"/>
    </source>
</evidence>
<comment type="caution">
    <text evidence="1">The sequence shown here is derived from an EMBL/GenBank/DDBJ whole genome shotgun (WGS) entry which is preliminary data.</text>
</comment>
<dbReference type="Proteomes" id="UP001626550">
    <property type="component" value="Unassembled WGS sequence"/>
</dbReference>
<protein>
    <recommendedName>
        <fullName evidence="3">MHD1 domain-containing protein</fullName>
    </recommendedName>
</protein>
<proteinExistence type="predicted"/>
<gene>
    <name evidence="1" type="ORF">Ciccas_002483</name>
</gene>
<evidence type="ECO:0000313" key="1">
    <source>
        <dbReference type="EMBL" id="KAL3318854.1"/>
    </source>
</evidence>
<accession>A0ABD2QH48</accession>
<organism evidence="1 2">
    <name type="scientific">Cichlidogyrus casuarinus</name>
    <dbReference type="NCBI Taxonomy" id="1844966"/>
    <lineage>
        <taxon>Eukaryota</taxon>
        <taxon>Metazoa</taxon>
        <taxon>Spiralia</taxon>
        <taxon>Lophotrochozoa</taxon>
        <taxon>Platyhelminthes</taxon>
        <taxon>Monogenea</taxon>
        <taxon>Monopisthocotylea</taxon>
        <taxon>Dactylogyridea</taxon>
        <taxon>Ancyrocephalidae</taxon>
        <taxon>Cichlidogyrus</taxon>
    </lineage>
</organism>
<dbReference type="EMBL" id="JBJKFK010000196">
    <property type="protein sequence ID" value="KAL3318854.1"/>
    <property type="molecule type" value="Genomic_DNA"/>
</dbReference>
<evidence type="ECO:0000313" key="2">
    <source>
        <dbReference type="Proteomes" id="UP001626550"/>
    </source>
</evidence>
<sequence>MCRYKEATQTIRQMEAWRIVKSYLWDKASWPLELANQSIVNQLLASVKKTKGLLKPSHFKDVIHEITDDLCEKFVSFLKDDAVKFFQCTLLDQIQDHSVIVPDLKIMGNKFRVFCRVFDP</sequence>
<name>A0ABD2QH48_9PLAT</name>
<reference evidence="1 2" key="1">
    <citation type="submission" date="2024-11" db="EMBL/GenBank/DDBJ databases">
        <title>Adaptive evolution of stress response genes in parasites aligns with host niche diversity.</title>
        <authorList>
            <person name="Hahn C."/>
            <person name="Resl P."/>
        </authorList>
    </citation>
    <scope>NUCLEOTIDE SEQUENCE [LARGE SCALE GENOMIC DNA]</scope>
    <source>
        <strain evidence="1">EGGRZ-B1_66</strain>
        <tissue evidence="1">Body</tissue>
    </source>
</reference>
<keyword evidence="2" id="KW-1185">Reference proteome</keyword>
<dbReference type="AlphaFoldDB" id="A0ABD2QH48"/>